<dbReference type="RefSeq" id="WP_245811672.1">
    <property type="nucleotide sequence ID" value="NZ_CP041745.1"/>
</dbReference>
<dbReference type="Proteomes" id="UP000199548">
    <property type="component" value="Unassembled WGS sequence"/>
</dbReference>
<dbReference type="SUPFAM" id="SSF53448">
    <property type="entry name" value="Nucleotide-diphospho-sugar transferases"/>
    <property type="match status" value="1"/>
</dbReference>
<name>A0A1I3S8J9_9BURK</name>
<sequence>MIPKLLHIIWVGDPSKRPDNCIDTWRKFNPDLQIRIWGNDDLCNHRWPNAAQMQEMWSKELNGVADLMRWQFLYWYGGFAVDADSICVRPLDAELFDCDLFTCWENELAAPGLMAAGYVGARPGHPLFKKMVDDIRRLPTVCNDRAWKTVGPLRFTQAVHEFKPNDLTVFPSHYFIPRHHSGQTYTGSGRVYAKQFWGSTFNNYESLRALEFN</sequence>
<dbReference type="Pfam" id="PF04488">
    <property type="entry name" value="Gly_transf_sug"/>
    <property type="match status" value="1"/>
</dbReference>
<dbReference type="GO" id="GO:0016020">
    <property type="term" value="C:membrane"/>
    <property type="evidence" value="ECO:0007669"/>
    <property type="project" value="GOC"/>
</dbReference>
<dbReference type="EMBL" id="FOQU01000008">
    <property type="protein sequence ID" value="SFJ55143.1"/>
    <property type="molecule type" value="Genomic_DNA"/>
</dbReference>
<dbReference type="InterPro" id="IPR007577">
    <property type="entry name" value="GlycoTrfase_DXD_sugar-bd_CS"/>
</dbReference>
<evidence type="ECO:0000313" key="2">
    <source>
        <dbReference type="EMBL" id="SFJ55143.1"/>
    </source>
</evidence>
<accession>A0A1I3S8J9</accession>
<dbReference type="InterPro" id="IPR051706">
    <property type="entry name" value="Glycosyltransferase_domain"/>
</dbReference>
<dbReference type="GO" id="GO:0051999">
    <property type="term" value="P:mannosyl-inositol phosphorylceramide biosynthetic process"/>
    <property type="evidence" value="ECO:0007669"/>
    <property type="project" value="TreeGrafter"/>
</dbReference>
<dbReference type="STRING" id="420953.SAMN05192543_10886"/>
<proteinExistence type="predicted"/>
<gene>
    <name evidence="2" type="ORF">SAMN05192543_10886</name>
</gene>
<keyword evidence="1 2" id="KW-0808">Transferase</keyword>
<dbReference type="GO" id="GO:0000030">
    <property type="term" value="F:mannosyltransferase activity"/>
    <property type="evidence" value="ECO:0007669"/>
    <property type="project" value="TreeGrafter"/>
</dbReference>
<dbReference type="Gene3D" id="3.90.550.20">
    <property type="match status" value="1"/>
</dbReference>
<dbReference type="PANTHER" id="PTHR32385:SF15">
    <property type="entry name" value="INOSITOL PHOSPHOCERAMIDE MANNOSYLTRANSFERASE 1"/>
    <property type="match status" value="1"/>
</dbReference>
<evidence type="ECO:0000313" key="3">
    <source>
        <dbReference type="Proteomes" id="UP000199548"/>
    </source>
</evidence>
<reference evidence="2 3" key="1">
    <citation type="submission" date="2016-10" db="EMBL/GenBank/DDBJ databases">
        <authorList>
            <person name="de Groot N.N."/>
        </authorList>
    </citation>
    <scope>NUCLEOTIDE SEQUENCE [LARGE SCALE GENOMIC DNA]</scope>
    <source>
        <strain evidence="2 3">LMG 23650</strain>
    </source>
</reference>
<dbReference type="PANTHER" id="PTHR32385">
    <property type="entry name" value="MANNOSYL PHOSPHORYLINOSITOL CERAMIDE SYNTHASE"/>
    <property type="match status" value="1"/>
</dbReference>
<organism evidence="2 3">
    <name type="scientific">Paraburkholderia megapolitana</name>
    <dbReference type="NCBI Taxonomy" id="420953"/>
    <lineage>
        <taxon>Bacteria</taxon>
        <taxon>Pseudomonadati</taxon>
        <taxon>Pseudomonadota</taxon>
        <taxon>Betaproteobacteria</taxon>
        <taxon>Burkholderiales</taxon>
        <taxon>Burkholderiaceae</taxon>
        <taxon>Paraburkholderia</taxon>
    </lineage>
</organism>
<evidence type="ECO:0000256" key="1">
    <source>
        <dbReference type="ARBA" id="ARBA00022679"/>
    </source>
</evidence>
<dbReference type="AlphaFoldDB" id="A0A1I3S8J9"/>
<keyword evidence="3" id="KW-1185">Reference proteome</keyword>
<dbReference type="InterPro" id="IPR029044">
    <property type="entry name" value="Nucleotide-diphossugar_trans"/>
</dbReference>
<protein>
    <submittedName>
        <fullName evidence="2">Glycosyltransferase sugar-binding region containing DXD motif-containing protein</fullName>
    </submittedName>
</protein>